<organism evidence="2 3">
    <name type="scientific">Oedothorax gibbosus</name>
    <dbReference type="NCBI Taxonomy" id="931172"/>
    <lineage>
        <taxon>Eukaryota</taxon>
        <taxon>Metazoa</taxon>
        <taxon>Ecdysozoa</taxon>
        <taxon>Arthropoda</taxon>
        <taxon>Chelicerata</taxon>
        <taxon>Arachnida</taxon>
        <taxon>Araneae</taxon>
        <taxon>Araneomorphae</taxon>
        <taxon>Entelegynae</taxon>
        <taxon>Araneoidea</taxon>
        <taxon>Linyphiidae</taxon>
        <taxon>Erigoninae</taxon>
        <taxon>Oedothorax</taxon>
    </lineage>
</organism>
<dbReference type="PROSITE" id="PS51257">
    <property type="entry name" value="PROKAR_LIPOPROTEIN"/>
    <property type="match status" value="1"/>
</dbReference>
<dbReference type="Proteomes" id="UP000827092">
    <property type="component" value="Unassembled WGS sequence"/>
</dbReference>
<comment type="caution">
    <text evidence="2">The sequence shown here is derived from an EMBL/GenBank/DDBJ whole genome shotgun (WGS) entry which is preliminary data.</text>
</comment>
<sequence>MSFLKLLTLFNIILIASCIDVSSINYDDWEEAVAECTDAFHCDFNNPQLVKDLYMCGGPEFTKLNFKWMKELAHYDVPYDGSLEYFGNYSKHMCDMPKEERREISKKYYDVGYEFYMEHCASQTAEECVKFMNYLWENQVIGMKYFAQGHCQGLAKLLPLPEEMKQLAAVTSKAVNAAKNLFKDVTNIFG</sequence>
<gene>
    <name evidence="2" type="ORF">JTE90_008837</name>
</gene>
<evidence type="ECO:0000256" key="1">
    <source>
        <dbReference type="SAM" id="SignalP"/>
    </source>
</evidence>
<accession>A0AAV6UA34</accession>
<keyword evidence="1" id="KW-0732">Signal</keyword>
<feature type="chain" id="PRO_5043708972" evidence="1">
    <location>
        <begin position="19"/>
        <end position="190"/>
    </location>
</feature>
<feature type="signal peptide" evidence="1">
    <location>
        <begin position="1"/>
        <end position="18"/>
    </location>
</feature>
<evidence type="ECO:0000313" key="2">
    <source>
        <dbReference type="EMBL" id="KAG8181362.1"/>
    </source>
</evidence>
<proteinExistence type="predicted"/>
<dbReference type="AlphaFoldDB" id="A0AAV6UA34"/>
<keyword evidence="3" id="KW-1185">Reference proteome</keyword>
<protein>
    <submittedName>
        <fullName evidence="2">Uncharacterized protein</fullName>
    </submittedName>
</protein>
<evidence type="ECO:0000313" key="3">
    <source>
        <dbReference type="Proteomes" id="UP000827092"/>
    </source>
</evidence>
<dbReference type="EMBL" id="JAFNEN010000519">
    <property type="protein sequence ID" value="KAG8181362.1"/>
    <property type="molecule type" value="Genomic_DNA"/>
</dbReference>
<reference evidence="2 3" key="1">
    <citation type="journal article" date="2022" name="Nat. Ecol. Evol.">
        <title>A masculinizing supergene underlies an exaggerated male reproductive morph in a spider.</title>
        <authorList>
            <person name="Hendrickx F."/>
            <person name="De Corte Z."/>
            <person name="Sonet G."/>
            <person name="Van Belleghem S.M."/>
            <person name="Kostlbacher S."/>
            <person name="Vangestel C."/>
        </authorList>
    </citation>
    <scope>NUCLEOTIDE SEQUENCE [LARGE SCALE GENOMIC DNA]</scope>
    <source>
        <strain evidence="2">W744_W776</strain>
    </source>
</reference>
<name>A0AAV6UA34_9ARAC</name>